<evidence type="ECO:0000313" key="8">
    <source>
        <dbReference type="EMBL" id="KAF2691095.1"/>
    </source>
</evidence>
<evidence type="ECO:0000256" key="4">
    <source>
        <dbReference type="ARBA" id="ARBA00023069"/>
    </source>
</evidence>
<dbReference type="Pfam" id="PF01302">
    <property type="entry name" value="CAP_GLY"/>
    <property type="match status" value="1"/>
</dbReference>
<dbReference type="InterPro" id="IPR001611">
    <property type="entry name" value="Leu-rich_rpt"/>
</dbReference>
<dbReference type="OrthoDB" id="5273213at2759"/>
<feature type="region of interest" description="Disordered" evidence="6">
    <location>
        <begin position="538"/>
        <end position="566"/>
    </location>
</feature>
<dbReference type="InterPro" id="IPR032675">
    <property type="entry name" value="LRR_dom_sf"/>
</dbReference>
<proteinExistence type="predicted"/>
<dbReference type="SMART" id="SM01052">
    <property type="entry name" value="CAP_GLY"/>
    <property type="match status" value="1"/>
</dbReference>
<dbReference type="SUPFAM" id="SSF52047">
    <property type="entry name" value="RNI-like"/>
    <property type="match status" value="1"/>
</dbReference>
<sequence length="599" mass="67596">MTDFYVGKRLSFDGHLCTVRYYGEVKGTKGEWLGVEWDDPSRGKHSGENGGIRYFECLSKQPTAASFIRPTRTPDPPRSFVEALKTKYASEDFEDPDVRIVFNSQPGDNAAKRKDPLAKLNQPIRISGKEVEEVGFDKIRKQLAELSELKIVILDGLCMERPSARLKEGGLGWEEGLTDVKDACPKAVELDLSRNLFEEWREVASICEQLEKLRSLRIDGNRFRDTALEESETPRARKAFANIKYFKLESTLLPWKDLTRLTHLFPSLTTLVASSNLHSTLSAHTPNNLITDLSLEENLLTTLSSLKPLTSLPHLRRLILKSNNISAATPPSSPTPMTPVFSTTLSEVDLSYNEINSWFLIDTLQHVFPGLTSLRISHNPLFANLQAADGKPLTPEDGYMLTLARLANLQILNYSPITAKERLNAESYYLSLVAREVSYAPESEQERILDSHPRYKWLCEEYGKPHIVRLSGQVNPNSLAARLLRIKLYQSGSKSNTIDIEIPMGFTAYTLLGMASEHFGIKPRKCRLVWETGDWMPAPRAEEVGDEDEEWDDESDEEAEEEERPALNSVMREVEILPGTRSVGTWIEGKEATVRVEVK</sequence>
<accession>A0A6G1JLU2</accession>
<keyword evidence="2" id="KW-0433">Leucine-rich repeat</keyword>
<evidence type="ECO:0000256" key="2">
    <source>
        <dbReference type="ARBA" id="ARBA00022614"/>
    </source>
</evidence>
<dbReference type="Pfam" id="PF13516">
    <property type="entry name" value="LRR_6"/>
    <property type="match status" value="1"/>
</dbReference>
<dbReference type="EMBL" id="MU005570">
    <property type="protein sequence ID" value="KAF2691095.1"/>
    <property type="molecule type" value="Genomic_DNA"/>
</dbReference>
<dbReference type="Gene3D" id="3.80.10.10">
    <property type="entry name" value="Ribonuclease Inhibitor"/>
    <property type="match status" value="3"/>
</dbReference>
<keyword evidence="9" id="KW-1185">Reference proteome</keyword>
<dbReference type="AlphaFoldDB" id="A0A6G1JLU2"/>
<evidence type="ECO:0000256" key="5">
    <source>
        <dbReference type="ARBA" id="ARBA00023273"/>
    </source>
</evidence>
<dbReference type="InterPro" id="IPR050576">
    <property type="entry name" value="Cilia_flagella_integrity"/>
</dbReference>
<reference evidence="8" key="1">
    <citation type="journal article" date="2020" name="Stud. Mycol.">
        <title>101 Dothideomycetes genomes: a test case for predicting lifestyles and emergence of pathogens.</title>
        <authorList>
            <person name="Haridas S."/>
            <person name="Albert R."/>
            <person name="Binder M."/>
            <person name="Bloem J."/>
            <person name="Labutti K."/>
            <person name="Salamov A."/>
            <person name="Andreopoulos B."/>
            <person name="Baker S."/>
            <person name="Barry K."/>
            <person name="Bills G."/>
            <person name="Bluhm B."/>
            <person name="Cannon C."/>
            <person name="Castanera R."/>
            <person name="Culley D."/>
            <person name="Daum C."/>
            <person name="Ezra D."/>
            <person name="Gonzalez J."/>
            <person name="Henrissat B."/>
            <person name="Kuo A."/>
            <person name="Liang C."/>
            <person name="Lipzen A."/>
            <person name="Lutzoni F."/>
            <person name="Magnuson J."/>
            <person name="Mondo S."/>
            <person name="Nolan M."/>
            <person name="Ohm R."/>
            <person name="Pangilinan J."/>
            <person name="Park H.-J."/>
            <person name="Ramirez L."/>
            <person name="Alfaro M."/>
            <person name="Sun H."/>
            <person name="Tritt A."/>
            <person name="Yoshinaga Y."/>
            <person name="Zwiers L.-H."/>
            <person name="Turgeon B."/>
            <person name="Goodwin S."/>
            <person name="Spatafora J."/>
            <person name="Crous P."/>
            <person name="Grigoriev I."/>
        </authorList>
    </citation>
    <scope>NUCLEOTIDE SEQUENCE</scope>
    <source>
        <strain evidence="8">CBS 122367</strain>
    </source>
</reference>
<gene>
    <name evidence="8" type="ORF">K458DRAFT_426470</name>
</gene>
<evidence type="ECO:0000256" key="1">
    <source>
        <dbReference type="ARBA" id="ARBA00004138"/>
    </source>
</evidence>
<dbReference type="InterPro" id="IPR036859">
    <property type="entry name" value="CAP-Gly_dom_sf"/>
</dbReference>
<dbReference type="Gene3D" id="2.30.30.190">
    <property type="entry name" value="CAP Gly-rich-like domain"/>
    <property type="match status" value="1"/>
</dbReference>
<organism evidence="8 9">
    <name type="scientific">Lentithecium fluviatile CBS 122367</name>
    <dbReference type="NCBI Taxonomy" id="1168545"/>
    <lineage>
        <taxon>Eukaryota</taxon>
        <taxon>Fungi</taxon>
        <taxon>Dikarya</taxon>
        <taxon>Ascomycota</taxon>
        <taxon>Pezizomycotina</taxon>
        <taxon>Dothideomycetes</taxon>
        <taxon>Pleosporomycetidae</taxon>
        <taxon>Pleosporales</taxon>
        <taxon>Massarineae</taxon>
        <taxon>Lentitheciaceae</taxon>
        <taxon>Lentithecium</taxon>
    </lineage>
</organism>
<keyword evidence="5" id="KW-0966">Cell projection</keyword>
<evidence type="ECO:0000256" key="6">
    <source>
        <dbReference type="SAM" id="MobiDB-lite"/>
    </source>
</evidence>
<feature type="compositionally biased region" description="Acidic residues" evidence="6">
    <location>
        <begin position="544"/>
        <end position="563"/>
    </location>
</feature>
<evidence type="ECO:0000259" key="7">
    <source>
        <dbReference type="PROSITE" id="PS50245"/>
    </source>
</evidence>
<evidence type="ECO:0000313" key="9">
    <source>
        <dbReference type="Proteomes" id="UP000799291"/>
    </source>
</evidence>
<feature type="domain" description="CAP-Gly" evidence="7">
    <location>
        <begin position="23"/>
        <end position="69"/>
    </location>
</feature>
<dbReference type="InterPro" id="IPR000938">
    <property type="entry name" value="CAP-Gly_domain"/>
</dbReference>
<dbReference type="SUPFAM" id="SSF74924">
    <property type="entry name" value="Cap-Gly domain"/>
    <property type="match status" value="1"/>
</dbReference>
<keyword evidence="3" id="KW-0677">Repeat</keyword>
<protein>
    <submittedName>
        <fullName evidence="8">Tubulin-specific chaperone E</fullName>
    </submittedName>
</protein>
<dbReference type="PROSITE" id="PS50245">
    <property type="entry name" value="CAP_GLY_2"/>
    <property type="match status" value="1"/>
</dbReference>
<evidence type="ECO:0000256" key="3">
    <source>
        <dbReference type="ARBA" id="ARBA00022737"/>
    </source>
</evidence>
<name>A0A6G1JLU2_9PLEO</name>
<dbReference type="PANTHER" id="PTHR45973:SF9">
    <property type="entry name" value="LEUCINE-RICH REPEAT-CONTAINING PROTEIN 46"/>
    <property type="match status" value="1"/>
</dbReference>
<keyword evidence="4" id="KW-0969">Cilium</keyword>
<dbReference type="Proteomes" id="UP000799291">
    <property type="component" value="Unassembled WGS sequence"/>
</dbReference>
<dbReference type="PANTHER" id="PTHR45973">
    <property type="entry name" value="PROTEIN PHOSPHATASE 1 REGULATORY SUBUNIT SDS22-RELATED"/>
    <property type="match status" value="1"/>
</dbReference>
<comment type="subcellular location">
    <subcellularLocation>
        <location evidence="1">Cell projection</location>
        <location evidence="1">Cilium</location>
    </subcellularLocation>
</comment>